<organism evidence="2 3">
    <name type="scientific">Marixanthomonas spongiae</name>
    <dbReference type="NCBI Taxonomy" id="2174845"/>
    <lineage>
        <taxon>Bacteria</taxon>
        <taxon>Pseudomonadati</taxon>
        <taxon>Bacteroidota</taxon>
        <taxon>Flavobacteriia</taxon>
        <taxon>Flavobacteriales</taxon>
        <taxon>Flavobacteriaceae</taxon>
        <taxon>Marixanthomonas</taxon>
    </lineage>
</organism>
<dbReference type="Proteomes" id="UP000245962">
    <property type="component" value="Unassembled WGS sequence"/>
</dbReference>
<feature type="transmembrane region" description="Helical" evidence="1">
    <location>
        <begin position="80"/>
        <end position="101"/>
    </location>
</feature>
<evidence type="ECO:0000313" key="3">
    <source>
        <dbReference type="Proteomes" id="UP000245962"/>
    </source>
</evidence>
<keyword evidence="3" id="KW-1185">Reference proteome</keyword>
<gene>
    <name evidence="2" type="ORF">DDV96_09340</name>
</gene>
<dbReference type="RefSeq" id="WP_116694486.1">
    <property type="nucleotide sequence ID" value="NZ_QEHR01000005.1"/>
</dbReference>
<keyword evidence="1" id="KW-0472">Membrane</keyword>
<keyword evidence="1" id="KW-1133">Transmembrane helix</keyword>
<reference evidence="2 3" key="1">
    <citation type="submission" date="2018-04" db="EMBL/GenBank/DDBJ databases">
        <title>Marixanthomonas spongiae HN-E44 sp. nov., isolated from a marine sponge.</title>
        <authorList>
            <person name="Luo L."/>
            <person name="Zhuang L."/>
        </authorList>
    </citation>
    <scope>NUCLEOTIDE SEQUENCE [LARGE SCALE GENOMIC DNA]</scope>
    <source>
        <strain evidence="2 3">HN-E44</strain>
    </source>
</reference>
<dbReference type="EMBL" id="QEHR01000005">
    <property type="protein sequence ID" value="PVW14709.1"/>
    <property type="molecule type" value="Genomic_DNA"/>
</dbReference>
<protein>
    <submittedName>
        <fullName evidence="2">DUF4199 domain-containing protein</fullName>
    </submittedName>
</protein>
<accession>A0A2U0I0T6</accession>
<proteinExistence type="predicted"/>
<sequence length="176" mass="19664">MENQTASVKKIGLNYGLILSLLVVGLSVIVYVLGLHLEQPWWQSVLNFVFMTLCIVYGLKAFKNESGGFLSLGDALKTGLIIALVSGIIGSVFSYIFITFIEPDFISQMLDTTQEKMIEQNPNMTQEQMDMAMGMTEKFMSPWIMFAMGMIASLFFGFIISLIAGLIMKQPRPTHE</sequence>
<feature type="transmembrane region" description="Helical" evidence="1">
    <location>
        <begin position="143"/>
        <end position="167"/>
    </location>
</feature>
<dbReference type="InterPro" id="IPR025250">
    <property type="entry name" value="DUF4199"/>
</dbReference>
<dbReference type="OrthoDB" id="1122768at2"/>
<feature type="transmembrane region" description="Helical" evidence="1">
    <location>
        <begin position="40"/>
        <end position="59"/>
    </location>
</feature>
<feature type="transmembrane region" description="Helical" evidence="1">
    <location>
        <begin position="12"/>
        <end position="34"/>
    </location>
</feature>
<evidence type="ECO:0000313" key="2">
    <source>
        <dbReference type="EMBL" id="PVW14709.1"/>
    </source>
</evidence>
<keyword evidence="1" id="KW-0812">Transmembrane</keyword>
<dbReference type="Pfam" id="PF13858">
    <property type="entry name" value="DUF4199"/>
    <property type="match status" value="1"/>
</dbReference>
<evidence type="ECO:0000256" key="1">
    <source>
        <dbReference type="SAM" id="Phobius"/>
    </source>
</evidence>
<comment type="caution">
    <text evidence="2">The sequence shown here is derived from an EMBL/GenBank/DDBJ whole genome shotgun (WGS) entry which is preliminary data.</text>
</comment>
<name>A0A2U0I0T6_9FLAO</name>
<dbReference type="AlphaFoldDB" id="A0A2U0I0T6"/>